<dbReference type="AlphaFoldDB" id="A0A515DFW8"/>
<dbReference type="PANTHER" id="PTHR42208">
    <property type="entry name" value="HEAVY METAL TRANSPORTER-RELATED"/>
    <property type="match status" value="1"/>
</dbReference>
<dbReference type="OrthoDB" id="9155091at2"/>
<feature type="transmembrane region" description="Helical" evidence="1">
    <location>
        <begin position="50"/>
        <end position="71"/>
    </location>
</feature>
<dbReference type="PANTHER" id="PTHR42208:SF1">
    <property type="entry name" value="HEAVY METAL TRANSPORTER"/>
    <property type="match status" value="1"/>
</dbReference>
<accession>A0A515DFW8</accession>
<feature type="transmembrane region" description="Helical" evidence="1">
    <location>
        <begin position="83"/>
        <end position="100"/>
    </location>
</feature>
<dbReference type="RefSeq" id="WP_142820790.1">
    <property type="nucleotide sequence ID" value="NZ_CP035503.1"/>
</dbReference>
<name>A0A515DFW8_9BURK</name>
<dbReference type="InterPro" id="IPR039447">
    <property type="entry name" value="UreH-like_TM_dom"/>
</dbReference>
<dbReference type="KEGG" id="rhf:EUB48_19775"/>
<keyword evidence="1" id="KW-1133">Transmembrane helix</keyword>
<feature type="transmembrane region" description="Helical" evidence="1">
    <location>
        <begin position="193"/>
        <end position="211"/>
    </location>
</feature>
<reference evidence="3 4" key="1">
    <citation type="submission" date="2019-01" db="EMBL/GenBank/DDBJ databases">
        <title>Genomic insights into a novel species Rhodoferax sp.</title>
        <authorList>
            <person name="Jin L."/>
        </authorList>
    </citation>
    <scope>NUCLEOTIDE SEQUENCE [LARGE SCALE GENOMIC DNA]</scope>
    <source>
        <strain evidence="3 4">CHu59-6-5</strain>
    </source>
</reference>
<evidence type="ECO:0000259" key="2">
    <source>
        <dbReference type="Pfam" id="PF13386"/>
    </source>
</evidence>
<keyword evidence="1" id="KW-0812">Transmembrane</keyword>
<organism evidence="3 4">
    <name type="scientific">Rhodoferax sediminis</name>
    <dbReference type="NCBI Taxonomy" id="2509614"/>
    <lineage>
        <taxon>Bacteria</taxon>
        <taxon>Pseudomonadati</taxon>
        <taxon>Pseudomonadota</taxon>
        <taxon>Betaproteobacteria</taxon>
        <taxon>Burkholderiales</taxon>
        <taxon>Comamonadaceae</taxon>
        <taxon>Rhodoferax</taxon>
    </lineage>
</organism>
<evidence type="ECO:0000313" key="3">
    <source>
        <dbReference type="EMBL" id="QDL39303.1"/>
    </source>
</evidence>
<proteinExistence type="predicted"/>
<gene>
    <name evidence="3" type="ORF">EUB48_19775</name>
</gene>
<evidence type="ECO:0000313" key="4">
    <source>
        <dbReference type="Proteomes" id="UP000316798"/>
    </source>
</evidence>
<feature type="domain" description="Urease accessory protein UreH-like transmembrane" evidence="2">
    <location>
        <begin position="8"/>
        <end position="205"/>
    </location>
</feature>
<feature type="transmembrane region" description="Helical" evidence="1">
    <location>
        <begin position="130"/>
        <end position="153"/>
    </location>
</feature>
<dbReference type="EMBL" id="CP035503">
    <property type="protein sequence ID" value="QDL39303.1"/>
    <property type="molecule type" value="Genomic_DNA"/>
</dbReference>
<keyword evidence="4" id="KW-1185">Reference proteome</keyword>
<dbReference type="Pfam" id="PF13386">
    <property type="entry name" value="DsbD_2"/>
    <property type="match status" value="1"/>
</dbReference>
<keyword evidence="1" id="KW-0472">Membrane</keyword>
<dbReference type="Proteomes" id="UP000316798">
    <property type="component" value="Chromosome"/>
</dbReference>
<protein>
    <submittedName>
        <fullName evidence="3">Sulfite exporter TauE/SafE family protein</fullName>
    </submittedName>
</protein>
<sequence>MQTSLAVTALLMGLVGGPHCLAMCGAACAGLGQAAGARPSLAMGAFQLGRLLGYSALGAVAAASLQGVGWLSTQSAALRPAWTLFHVAAVVMGLALLWRARQPVWLEAPARKVWSKVRAVNAAWGHGGPLAIGALWTFLPCGLLYSALLVAALTSRPLEGAAVMALFALGSSVSLMTGPWLLLHLRGDGSGRWGVRVAGMALAASSGWALWMGFAHNTAPWCLTS</sequence>
<feature type="transmembrane region" description="Helical" evidence="1">
    <location>
        <begin position="160"/>
        <end position="181"/>
    </location>
</feature>
<evidence type="ECO:0000256" key="1">
    <source>
        <dbReference type="SAM" id="Phobius"/>
    </source>
</evidence>